<feature type="non-terminal residue" evidence="2">
    <location>
        <position position="313"/>
    </location>
</feature>
<proteinExistence type="predicted"/>
<feature type="transmembrane region" description="Helical" evidence="1">
    <location>
        <begin position="6"/>
        <end position="21"/>
    </location>
</feature>
<feature type="transmembrane region" description="Helical" evidence="1">
    <location>
        <begin position="65"/>
        <end position="82"/>
    </location>
</feature>
<name>A0A955RR76_UNCKA</name>
<dbReference type="InterPro" id="IPR025291">
    <property type="entry name" value="DUF4153"/>
</dbReference>
<feature type="transmembrane region" description="Helical" evidence="1">
    <location>
        <begin position="42"/>
        <end position="59"/>
    </location>
</feature>
<dbReference type="EMBL" id="JAGQKZ010000057">
    <property type="protein sequence ID" value="MCA9392456.1"/>
    <property type="molecule type" value="Genomic_DNA"/>
</dbReference>
<keyword evidence="1" id="KW-0812">Transmembrane</keyword>
<gene>
    <name evidence="2" type="ORF">KC614_04660</name>
</gene>
<reference evidence="2" key="2">
    <citation type="journal article" date="2021" name="Microbiome">
        <title>Successional dynamics and alternative stable states in a saline activated sludge microbial community over 9 years.</title>
        <authorList>
            <person name="Wang Y."/>
            <person name="Ye J."/>
            <person name="Ju F."/>
            <person name="Liu L."/>
            <person name="Boyd J.A."/>
            <person name="Deng Y."/>
            <person name="Parks D.H."/>
            <person name="Jiang X."/>
            <person name="Yin X."/>
            <person name="Woodcroft B.J."/>
            <person name="Tyson G.W."/>
            <person name="Hugenholtz P."/>
            <person name="Polz M.F."/>
            <person name="Zhang T."/>
        </authorList>
    </citation>
    <scope>NUCLEOTIDE SEQUENCE</scope>
    <source>
        <strain evidence="2">HKST-UBA03</strain>
    </source>
</reference>
<keyword evidence="1" id="KW-1133">Transmembrane helix</keyword>
<feature type="transmembrane region" description="Helical" evidence="1">
    <location>
        <begin position="173"/>
        <end position="194"/>
    </location>
</feature>
<feature type="transmembrane region" description="Helical" evidence="1">
    <location>
        <begin position="113"/>
        <end position="131"/>
    </location>
</feature>
<protein>
    <submittedName>
        <fullName evidence="2">DUF4173 domain-containing protein</fullName>
    </submittedName>
</protein>
<feature type="transmembrane region" description="Helical" evidence="1">
    <location>
        <begin position="255"/>
        <end position="272"/>
    </location>
</feature>
<dbReference type="Proteomes" id="UP000751518">
    <property type="component" value="Unassembled WGS sequence"/>
</dbReference>
<reference evidence="2" key="1">
    <citation type="submission" date="2020-04" db="EMBL/GenBank/DDBJ databases">
        <authorList>
            <person name="Zhang T."/>
        </authorList>
    </citation>
    <scope>NUCLEOTIDE SEQUENCE</scope>
    <source>
        <strain evidence="2">HKST-UBA03</strain>
    </source>
</reference>
<dbReference type="Pfam" id="PF13687">
    <property type="entry name" value="DUF4153"/>
    <property type="match status" value="1"/>
</dbReference>
<comment type="caution">
    <text evidence="2">The sequence shown here is derived from an EMBL/GenBank/DDBJ whole genome shotgun (WGS) entry which is preliminary data.</text>
</comment>
<feature type="transmembrane region" description="Helical" evidence="1">
    <location>
        <begin position="215"/>
        <end position="235"/>
    </location>
</feature>
<evidence type="ECO:0000313" key="2">
    <source>
        <dbReference type="EMBL" id="MCA9392456.1"/>
    </source>
</evidence>
<keyword evidence="1" id="KW-0472">Membrane</keyword>
<evidence type="ECO:0000313" key="3">
    <source>
        <dbReference type="Proteomes" id="UP000751518"/>
    </source>
</evidence>
<accession>A0A955RR76</accession>
<dbReference type="AlphaFoldDB" id="A0A955RR76"/>
<organism evidence="2 3">
    <name type="scientific">candidate division WWE3 bacterium</name>
    <dbReference type="NCBI Taxonomy" id="2053526"/>
    <lineage>
        <taxon>Bacteria</taxon>
        <taxon>Katanobacteria</taxon>
    </lineage>
</organism>
<evidence type="ECO:0000256" key="1">
    <source>
        <dbReference type="SAM" id="Phobius"/>
    </source>
</evidence>
<feature type="transmembrane region" description="Helical" evidence="1">
    <location>
        <begin position="89"/>
        <end position="107"/>
    </location>
</feature>
<sequence>MSTIFALLPLILALYVAYLIIRRSRNNDDAVDPLTYLDLPKDLLIIVVLAVLAFNVFVYEATTGIGYAVFFAVCVLCVYLSISKEKRILLAKLTLLIGVCASLLIAVRANGALQFLDFVVLFASAILLLLIKITPNTNWHGLWLFRRAGEYVMYASSNITTLIRSRGNKQGEGVNVVGIIKTVVITFVVLFVFAQILSSADPVFSQTIQTIKEQAFARTVFSLIIASFFVVALSVKLSPKEDEEFDVPFLSYNDIFIPAAALCALIALFIFVQAKYLFGGSVNLEAYGLNYSEYVRKGFIELIVATSIGGFIA</sequence>